<gene>
    <name evidence="7" type="ORF">IAB26_01105</name>
</gene>
<keyword evidence="4" id="KW-0808">Transferase</keyword>
<name>A0A9D1CZM9_9FIRM</name>
<dbReference type="SUPFAM" id="SSF53448">
    <property type="entry name" value="Nucleotide-diphospho-sugar transferases"/>
    <property type="match status" value="1"/>
</dbReference>
<keyword evidence="5" id="KW-0812">Transmembrane</keyword>
<evidence type="ECO:0000313" key="8">
    <source>
        <dbReference type="Proteomes" id="UP000886886"/>
    </source>
</evidence>
<reference evidence="7" key="1">
    <citation type="submission" date="2020-10" db="EMBL/GenBank/DDBJ databases">
        <authorList>
            <person name="Gilroy R."/>
        </authorList>
    </citation>
    <scope>NUCLEOTIDE SEQUENCE</scope>
    <source>
        <strain evidence="7">ChiSjej3B21-11622</strain>
    </source>
</reference>
<dbReference type="InterPro" id="IPR029044">
    <property type="entry name" value="Nucleotide-diphossugar_trans"/>
</dbReference>
<feature type="transmembrane region" description="Helical" evidence="5">
    <location>
        <begin position="246"/>
        <end position="268"/>
    </location>
</feature>
<evidence type="ECO:0000313" key="7">
    <source>
        <dbReference type="EMBL" id="HIQ95137.1"/>
    </source>
</evidence>
<comment type="caution">
    <text evidence="7">The sequence shown here is derived from an EMBL/GenBank/DDBJ whole genome shotgun (WGS) entry which is preliminary data.</text>
</comment>
<dbReference type="PANTHER" id="PTHR43179">
    <property type="entry name" value="RHAMNOSYLTRANSFERASE WBBL"/>
    <property type="match status" value="1"/>
</dbReference>
<dbReference type="Proteomes" id="UP000886886">
    <property type="component" value="Unassembled WGS sequence"/>
</dbReference>
<comment type="similarity">
    <text evidence="2">Belongs to the glycosyltransferase 2 family.</text>
</comment>
<keyword evidence="3" id="KW-0328">Glycosyltransferase</keyword>
<dbReference type="AlphaFoldDB" id="A0A9D1CZM9"/>
<dbReference type="EMBL" id="DVFT01000016">
    <property type="protein sequence ID" value="HIQ95137.1"/>
    <property type="molecule type" value="Genomic_DNA"/>
</dbReference>
<dbReference type="Pfam" id="PF00535">
    <property type="entry name" value="Glycos_transf_2"/>
    <property type="match status" value="1"/>
</dbReference>
<dbReference type="PANTHER" id="PTHR43179:SF12">
    <property type="entry name" value="GALACTOFURANOSYLTRANSFERASE GLFT2"/>
    <property type="match status" value="1"/>
</dbReference>
<dbReference type="GO" id="GO:0016757">
    <property type="term" value="F:glycosyltransferase activity"/>
    <property type="evidence" value="ECO:0007669"/>
    <property type="project" value="UniProtKB-KW"/>
</dbReference>
<keyword evidence="5" id="KW-1133">Transmembrane helix</keyword>
<evidence type="ECO:0000256" key="3">
    <source>
        <dbReference type="ARBA" id="ARBA00022676"/>
    </source>
</evidence>
<organism evidence="7 8">
    <name type="scientific">Candidatus Limivivens merdigallinarum</name>
    <dbReference type="NCBI Taxonomy" id="2840859"/>
    <lineage>
        <taxon>Bacteria</taxon>
        <taxon>Bacillati</taxon>
        <taxon>Bacillota</taxon>
        <taxon>Clostridia</taxon>
        <taxon>Lachnospirales</taxon>
        <taxon>Lachnospiraceae</taxon>
        <taxon>Lachnospiraceae incertae sedis</taxon>
        <taxon>Candidatus Limivivens</taxon>
    </lineage>
</organism>
<dbReference type="InterPro" id="IPR001173">
    <property type="entry name" value="Glyco_trans_2-like"/>
</dbReference>
<sequence>MDERKVSVVIPNYNGAKFIKPCLKSLKAQKFQDFEVILVDNGSTDGSVRMAEEAFEGIRILRYEKNQGFCKAVNDGVKAAKGAYVLLLNNDVVAEEGMIGALYTFMVRHPGCFSCQALLRQMDKPELTDDAGDFYCALGWAFARGKDQPAANYQEQRKIFAACAGAAIYRKAMFDKTGYFDEEHFAYLEDIDLGYRARICGYENWYEPKAVVFHAGSGTTGSRYNAFKVRYAARNSIYLVYKNMPWLQILLNAPFLFAGILIKWLYFVRKGFGREYAKGIFQGIGLCKKNKKNPFKIQNIGKYLKIQGELWMNILRRTGEF</sequence>
<proteinExistence type="inferred from homology"/>
<evidence type="ECO:0000259" key="6">
    <source>
        <dbReference type="Pfam" id="PF00535"/>
    </source>
</evidence>
<evidence type="ECO:0000256" key="4">
    <source>
        <dbReference type="ARBA" id="ARBA00022679"/>
    </source>
</evidence>
<comment type="pathway">
    <text evidence="1">Cell wall biogenesis; cell wall polysaccharide biosynthesis.</text>
</comment>
<evidence type="ECO:0000256" key="5">
    <source>
        <dbReference type="SAM" id="Phobius"/>
    </source>
</evidence>
<keyword evidence="5" id="KW-0472">Membrane</keyword>
<evidence type="ECO:0000256" key="1">
    <source>
        <dbReference type="ARBA" id="ARBA00004776"/>
    </source>
</evidence>
<protein>
    <submittedName>
        <fullName evidence="7">Glycosyltransferase family 2 protein</fullName>
    </submittedName>
</protein>
<accession>A0A9D1CZM9</accession>
<feature type="domain" description="Glycosyltransferase 2-like" evidence="6">
    <location>
        <begin position="7"/>
        <end position="176"/>
    </location>
</feature>
<evidence type="ECO:0000256" key="2">
    <source>
        <dbReference type="ARBA" id="ARBA00006739"/>
    </source>
</evidence>
<dbReference type="Gene3D" id="3.90.550.10">
    <property type="entry name" value="Spore Coat Polysaccharide Biosynthesis Protein SpsA, Chain A"/>
    <property type="match status" value="1"/>
</dbReference>
<dbReference type="CDD" id="cd04186">
    <property type="entry name" value="GT_2_like_c"/>
    <property type="match status" value="1"/>
</dbReference>
<reference evidence="7" key="2">
    <citation type="journal article" date="2021" name="PeerJ">
        <title>Extensive microbial diversity within the chicken gut microbiome revealed by metagenomics and culture.</title>
        <authorList>
            <person name="Gilroy R."/>
            <person name="Ravi A."/>
            <person name="Getino M."/>
            <person name="Pursley I."/>
            <person name="Horton D.L."/>
            <person name="Alikhan N.F."/>
            <person name="Baker D."/>
            <person name="Gharbi K."/>
            <person name="Hall N."/>
            <person name="Watson M."/>
            <person name="Adriaenssens E.M."/>
            <person name="Foster-Nyarko E."/>
            <person name="Jarju S."/>
            <person name="Secka A."/>
            <person name="Antonio M."/>
            <person name="Oren A."/>
            <person name="Chaudhuri R.R."/>
            <person name="La Ragione R."/>
            <person name="Hildebrand F."/>
            <person name="Pallen M.J."/>
        </authorList>
    </citation>
    <scope>NUCLEOTIDE SEQUENCE</scope>
    <source>
        <strain evidence="7">ChiSjej3B21-11622</strain>
    </source>
</reference>